<reference evidence="2 3" key="1">
    <citation type="submission" date="2015-10" db="EMBL/GenBank/DDBJ databases">
        <title>Genome sequencing and analysis of members of genus Stenotrophomonas.</title>
        <authorList>
            <person name="Patil P.P."/>
            <person name="Midha S."/>
            <person name="Patil P.B."/>
        </authorList>
    </citation>
    <scope>NUCLEOTIDE SEQUENCE [LARGE SCALE GENOMIC DNA]</scope>
    <source>
        <strain evidence="2 3">JCM 16536</strain>
    </source>
</reference>
<dbReference type="InterPro" id="IPR002937">
    <property type="entry name" value="Amino_oxidase"/>
</dbReference>
<proteinExistence type="predicted"/>
<dbReference type="Proteomes" id="UP000051802">
    <property type="component" value="Unassembled WGS sequence"/>
</dbReference>
<evidence type="ECO:0000313" key="2">
    <source>
        <dbReference type="EMBL" id="KRG43239.1"/>
    </source>
</evidence>
<dbReference type="GO" id="GO:0016491">
    <property type="term" value="F:oxidoreductase activity"/>
    <property type="evidence" value="ECO:0007669"/>
    <property type="project" value="InterPro"/>
</dbReference>
<evidence type="ECO:0000259" key="1">
    <source>
        <dbReference type="Pfam" id="PF01593"/>
    </source>
</evidence>
<comment type="caution">
    <text evidence="2">The sequence shown here is derived from an EMBL/GenBank/DDBJ whole genome shotgun (WGS) entry which is preliminary data.</text>
</comment>
<dbReference type="InterPro" id="IPR036188">
    <property type="entry name" value="FAD/NAD-bd_sf"/>
</dbReference>
<accession>A0A0R0AQ74</accession>
<dbReference type="OrthoDB" id="127573at2"/>
<dbReference type="EMBL" id="LLXU01000076">
    <property type="protein sequence ID" value="KRG43239.1"/>
    <property type="molecule type" value="Genomic_DNA"/>
</dbReference>
<organism evidence="2 3">
    <name type="scientific">Stenotrophomonas panacihumi</name>
    <dbReference type="NCBI Taxonomy" id="676599"/>
    <lineage>
        <taxon>Bacteria</taxon>
        <taxon>Pseudomonadati</taxon>
        <taxon>Pseudomonadota</taxon>
        <taxon>Gammaproteobacteria</taxon>
        <taxon>Lysobacterales</taxon>
        <taxon>Lysobacteraceae</taxon>
        <taxon>Stenotrophomonas</taxon>
    </lineage>
</organism>
<dbReference type="InterPro" id="IPR050464">
    <property type="entry name" value="Zeta_carotene_desat/Oxidored"/>
</dbReference>
<dbReference type="RefSeq" id="WP_057646475.1">
    <property type="nucleotide sequence ID" value="NZ_LLXU01000076.1"/>
</dbReference>
<sequence length="548" mass="59633">MDRRRFLLGAGQAALLGGAGWYAWRGARPVPVMPEVVFPGMREGHALRDHAALPPAGGEQRCGIAILGSGVAGLSCAWALARAGRHDFVMLEGPEANGNAAGGDLAAPGDDNLQCPLGAHYLPLPSSESGHIRALLADVGLLQSGEHSGAPWYDEAALAHAPRERLLRNGRWENDLLPSHGVPPRELAQQRRFFALVDQLRHQRGRDGRRLFALPRTLSSQDAEWRALDRETFAAWLDRHGYDAPSLRVYLDYCCRDDYGAGTAMVSAWAGLHYFAGRDGRAANAGSDAVLTWPGGLSALMQRMRTAIDARLGHARWRMPGTAARLHERGDGVDVDCLRMDTPSPSLLRLRADQVVSAMPLHVLARIWPGLREAGYDPAAQATPHAAWLVSNFLMDGYPREQPGEPLAWDNVVHGGRGLGYVVSTHQLLRTARTARTVFSAYQALDRMDPMQARAWLLRASPEELRAEAAGDLLQAYGQDLWRHARRLVITVRGHAMAIPVPGALDPAGLVALRALDGRVRLAHADLSGYSVFEEAAWWGVRAAEALA</sequence>
<dbReference type="SUPFAM" id="SSF51905">
    <property type="entry name" value="FAD/NAD(P)-binding domain"/>
    <property type="match status" value="1"/>
</dbReference>
<dbReference type="PANTHER" id="PTHR42923:SF39">
    <property type="entry name" value="AMINO OXIDASE"/>
    <property type="match status" value="1"/>
</dbReference>
<gene>
    <name evidence="2" type="ORF">ARC20_00580</name>
</gene>
<dbReference type="AlphaFoldDB" id="A0A0R0AQ74"/>
<keyword evidence="3" id="KW-1185">Reference proteome</keyword>
<feature type="domain" description="Amine oxidase" evidence="1">
    <location>
        <begin position="71"/>
        <end position="547"/>
    </location>
</feature>
<dbReference type="PANTHER" id="PTHR42923">
    <property type="entry name" value="PROTOPORPHYRINOGEN OXIDASE"/>
    <property type="match status" value="1"/>
</dbReference>
<dbReference type="Gene3D" id="3.50.50.60">
    <property type="entry name" value="FAD/NAD(P)-binding domain"/>
    <property type="match status" value="1"/>
</dbReference>
<evidence type="ECO:0000313" key="3">
    <source>
        <dbReference type="Proteomes" id="UP000051802"/>
    </source>
</evidence>
<dbReference type="Pfam" id="PF01593">
    <property type="entry name" value="Amino_oxidase"/>
    <property type="match status" value="1"/>
</dbReference>
<name>A0A0R0AQ74_9GAMM</name>
<dbReference type="STRING" id="676599.ARC20_00580"/>
<protein>
    <submittedName>
        <fullName evidence="2">Amine oxidase</fullName>
    </submittedName>
</protein>